<evidence type="ECO:0000256" key="1">
    <source>
        <dbReference type="SAM" id="Coils"/>
    </source>
</evidence>
<comment type="caution">
    <text evidence="3">The sequence shown here is derived from an EMBL/GenBank/DDBJ whole genome shotgun (WGS) entry which is preliminary data.</text>
</comment>
<sequence>MVQISQIEQKNIKNVDDMQNNSSFKQKSEKYDLLEQEQNSQGKQYDSTKRNLGIKLVESEYCQGKISNSLKSQQSNQNPQNSQKTNTQSHKNKNLSSEIINIQKQYNQNQSDIQDKGKQLQNKGQNISQLTNFQPKYNENEDSQINDKDQQIIQKQKFQIQQQLQQIDNHNKDIEQFQLQVYSQSILVDPLIIKNLQEQEKLKLENEFLNNNSFQQNQQQNYSNIDEAISQIVESELEESEIKLSNSQLNQQIIQKIKEKINKDDQQFNDMNQQEKVKKIIQLAKNNILDYSQQQLNTNKEPNLIQDFSINNETQLQSYEIDSNSQNFNHQKSYSRILNSKFLREINQTQIPIELKKQTTVESLQLGDNLLINSELSSPINSQLKQIKISQIYKKNSRTLDKDKDKDLILQKKNSKKNNSNLWALTQVEEQQEEKELESSSKKAPINNQNKDRKIHYNLPP</sequence>
<accession>A0A0V0QWI8</accession>
<keyword evidence="1" id="KW-0175">Coiled coil</keyword>
<evidence type="ECO:0000313" key="3">
    <source>
        <dbReference type="EMBL" id="KRX06312.1"/>
    </source>
</evidence>
<dbReference type="EMBL" id="LDAU01000097">
    <property type="protein sequence ID" value="KRX06312.1"/>
    <property type="molecule type" value="Genomic_DNA"/>
</dbReference>
<dbReference type="AlphaFoldDB" id="A0A0V0QWI8"/>
<name>A0A0V0QWI8_PSEPJ</name>
<proteinExistence type="predicted"/>
<feature type="compositionally biased region" description="Low complexity" evidence="2">
    <location>
        <begin position="70"/>
        <end position="89"/>
    </location>
</feature>
<organism evidence="3 4">
    <name type="scientific">Pseudocohnilembus persalinus</name>
    <name type="common">Ciliate</name>
    <dbReference type="NCBI Taxonomy" id="266149"/>
    <lineage>
        <taxon>Eukaryota</taxon>
        <taxon>Sar</taxon>
        <taxon>Alveolata</taxon>
        <taxon>Ciliophora</taxon>
        <taxon>Intramacronucleata</taxon>
        <taxon>Oligohymenophorea</taxon>
        <taxon>Scuticociliatia</taxon>
        <taxon>Philasterida</taxon>
        <taxon>Pseudocohnilembidae</taxon>
        <taxon>Pseudocohnilembus</taxon>
    </lineage>
</organism>
<keyword evidence="4" id="KW-1185">Reference proteome</keyword>
<reference evidence="3 4" key="1">
    <citation type="journal article" date="2015" name="Sci. Rep.">
        <title>Genome of the facultative scuticociliatosis pathogen Pseudocohnilembus persalinus provides insight into its virulence through horizontal gene transfer.</title>
        <authorList>
            <person name="Xiong J."/>
            <person name="Wang G."/>
            <person name="Cheng J."/>
            <person name="Tian M."/>
            <person name="Pan X."/>
            <person name="Warren A."/>
            <person name="Jiang C."/>
            <person name="Yuan D."/>
            <person name="Miao W."/>
        </authorList>
    </citation>
    <scope>NUCLEOTIDE SEQUENCE [LARGE SCALE GENOMIC DNA]</scope>
    <source>
        <strain evidence="3">36N120E</strain>
    </source>
</reference>
<feature type="region of interest" description="Disordered" evidence="2">
    <location>
        <begin position="1"/>
        <end position="47"/>
    </location>
</feature>
<feature type="region of interest" description="Disordered" evidence="2">
    <location>
        <begin position="70"/>
        <end position="92"/>
    </location>
</feature>
<feature type="compositionally biased region" description="Polar residues" evidence="2">
    <location>
        <begin position="36"/>
        <end position="45"/>
    </location>
</feature>
<gene>
    <name evidence="3" type="ORF">PPERSA_06283</name>
</gene>
<dbReference type="Proteomes" id="UP000054937">
    <property type="component" value="Unassembled WGS sequence"/>
</dbReference>
<feature type="coiled-coil region" evidence="1">
    <location>
        <begin position="153"/>
        <end position="180"/>
    </location>
</feature>
<protein>
    <submittedName>
        <fullName evidence="3">Uncharacterized protein</fullName>
    </submittedName>
</protein>
<evidence type="ECO:0000313" key="4">
    <source>
        <dbReference type="Proteomes" id="UP000054937"/>
    </source>
</evidence>
<dbReference type="InParanoid" id="A0A0V0QWI8"/>
<feature type="region of interest" description="Disordered" evidence="2">
    <location>
        <begin position="421"/>
        <end position="461"/>
    </location>
</feature>
<evidence type="ECO:0000256" key="2">
    <source>
        <dbReference type="SAM" id="MobiDB-lite"/>
    </source>
</evidence>